<gene>
    <name evidence="3" type="ORF">F7P68_0005700</name>
    <name evidence="2" type="ORF">SN16_04365</name>
</gene>
<dbReference type="Gene3D" id="3.40.50.850">
    <property type="entry name" value="Isochorismatase-like"/>
    <property type="match status" value="1"/>
</dbReference>
<organism evidence="2 4">
    <name type="scientific">Salinicoccus roseus</name>
    <dbReference type="NCBI Taxonomy" id="45670"/>
    <lineage>
        <taxon>Bacteria</taxon>
        <taxon>Bacillati</taxon>
        <taxon>Bacillota</taxon>
        <taxon>Bacilli</taxon>
        <taxon>Bacillales</taxon>
        <taxon>Staphylococcaceae</taxon>
        <taxon>Salinicoccus</taxon>
    </lineage>
</organism>
<evidence type="ECO:0000313" key="4">
    <source>
        <dbReference type="Proteomes" id="UP000031546"/>
    </source>
</evidence>
<dbReference type="EMBL" id="JXII01000003">
    <property type="protein sequence ID" value="KIH71278.1"/>
    <property type="molecule type" value="Genomic_DNA"/>
</dbReference>
<accession>A0A0C2DMN0</accession>
<dbReference type="SUPFAM" id="SSF52499">
    <property type="entry name" value="Isochorismatase-like hydrolases"/>
    <property type="match status" value="1"/>
</dbReference>
<evidence type="ECO:0000313" key="5">
    <source>
        <dbReference type="Proteomes" id="UP000527860"/>
    </source>
</evidence>
<dbReference type="Pfam" id="PF00857">
    <property type="entry name" value="Isochorismatase"/>
    <property type="match status" value="1"/>
</dbReference>
<dbReference type="InterPro" id="IPR000868">
    <property type="entry name" value="Isochorismatase-like_dom"/>
</dbReference>
<dbReference type="EMBL" id="JABEVU030000001">
    <property type="protein sequence ID" value="MDB0580015.1"/>
    <property type="molecule type" value="Genomic_DNA"/>
</dbReference>
<comment type="caution">
    <text evidence="2">The sequence shown here is derived from an EMBL/GenBank/DDBJ whole genome shotgun (WGS) entry which is preliminary data.</text>
</comment>
<name>A0A0C2DMN0_9STAP</name>
<dbReference type="AlphaFoldDB" id="A0A0C2DMN0"/>
<dbReference type="GeneID" id="77844778"/>
<dbReference type="Proteomes" id="UP000527860">
    <property type="component" value="Unassembled WGS sequence"/>
</dbReference>
<protein>
    <submittedName>
        <fullName evidence="3">Isochorismatase family protein</fullName>
    </submittedName>
</protein>
<reference evidence="2 4" key="1">
    <citation type="submission" date="2015-01" db="EMBL/GenBank/DDBJ databases">
        <title>Genome sequences of high lactate-tolerant strain Salinicoccus roseus W12 with industrial interest.</title>
        <authorList>
            <person name="Wang H."/>
            <person name="Yu B."/>
        </authorList>
    </citation>
    <scope>NUCLEOTIDE SEQUENCE [LARGE SCALE GENOMIC DNA]</scope>
    <source>
        <strain evidence="2 4">W12</strain>
    </source>
</reference>
<reference evidence="3" key="3">
    <citation type="submission" date="2022-12" db="EMBL/GenBank/DDBJ databases">
        <title>Genome analysis and biological profiling of marine Salinicoccus roseus MOSEL-ME25.</title>
        <authorList>
            <person name="Mirza F.T."/>
            <person name="Xie Y."/>
            <person name="Shinwari Z.K."/>
        </authorList>
    </citation>
    <scope>NUCLEOTIDE SEQUENCE</scope>
    <source>
        <strain evidence="3">MOSEL-ME25</strain>
    </source>
</reference>
<sequence length="176" mass="20113">MLIAIDLQNDIFDENGTGYAESTKEVRDGIEARIRQAIDEGESVLYTRNLYPEFEQEKRSLESIRFDEEIFPQFRQLLEDHGDEYVKTFYGIPPEEARKIQKKYGDEVETNRTVEFVGAETNVCVLANIMVIQNIFPQADITLNKDLSASTDRALHDKTIDVLSNMNVFIIGKGGK</sequence>
<evidence type="ECO:0000313" key="3">
    <source>
        <dbReference type="EMBL" id="MDB0580015.1"/>
    </source>
</evidence>
<evidence type="ECO:0000313" key="2">
    <source>
        <dbReference type="EMBL" id="KIH71278.1"/>
    </source>
</evidence>
<dbReference type="Proteomes" id="UP000031546">
    <property type="component" value="Unassembled WGS sequence"/>
</dbReference>
<reference evidence="3" key="2">
    <citation type="submission" date="2020-04" db="EMBL/GenBank/DDBJ databases">
        <authorList>
            <person name="Tanveer F."/>
            <person name="Xie Y."/>
            <person name="Shinwari Z.K."/>
        </authorList>
    </citation>
    <scope>NUCLEOTIDE SEQUENCE</scope>
    <source>
        <strain evidence="3">MOSEL-ME25</strain>
    </source>
</reference>
<evidence type="ECO:0000259" key="1">
    <source>
        <dbReference type="Pfam" id="PF00857"/>
    </source>
</evidence>
<keyword evidence="5" id="KW-1185">Reference proteome</keyword>
<dbReference type="InterPro" id="IPR036380">
    <property type="entry name" value="Isochorismatase-like_sf"/>
</dbReference>
<feature type="domain" description="Isochorismatase-like" evidence="1">
    <location>
        <begin position="1"/>
        <end position="169"/>
    </location>
</feature>
<proteinExistence type="predicted"/>
<dbReference type="OrthoDB" id="9796485at2"/>
<dbReference type="RefSeq" id="WP_040105389.1">
    <property type="nucleotide sequence ID" value="NZ_JABEVU030000001.1"/>
</dbReference>
<dbReference type="STRING" id="45670.SN16_04365"/>